<proteinExistence type="predicted"/>
<comment type="caution">
    <text evidence="2">The sequence shown here is derived from an EMBL/GenBank/DDBJ whole genome shotgun (WGS) entry which is preliminary data.</text>
</comment>
<dbReference type="EMBL" id="CAXAMM010042603">
    <property type="protein sequence ID" value="CAK9105714.1"/>
    <property type="molecule type" value="Genomic_DNA"/>
</dbReference>
<feature type="region of interest" description="Disordered" evidence="1">
    <location>
        <begin position="1"/>
        <end position="134"/>
    </location>
</feature>
<feature type="non-terminal residue" evidence="2">
    <location>
        <position position="1"/>
    </location>
</feature>
<evidence type="ECO:0000256" key="1">
    <source>
        <dbReference type="SAM" id="MobiDB-lite"/>
    </source>
</evidence>
<reference evidence="2 3" key="1">
    <citation type="submission" date="2024-02" db="EMBL/GenBank/DDBJ databases">
        <authorList>
            <person name="Chen Y."/>
            <person name="Shah S."/>
            <person name="Dougan E. K."/>
            <person name="Thang M."/>
            <person name="Chan C."/>
        </authorList>
    </citation>
    <scope>NUCLEOTIDE SEQUENCE [LARGE SCALE GENOMIC DNA]</scope>
</reference>
<protein>
    <submittedName>
        <fullName evidence="2">Uncharacterized protein</fullName>
    </submittedName>
</protein>
<keyword evidence="3" id="KW-1185">Reference proteome</keyword>
<gene>
    <name evidence="2" type="ORF">SCF082_LOCUS49265</name>
</gene>
<dbReference type="Proteomes" id="UP001642464">
    <property type="component" value="Unassembled WGS sequence"/>
</dbReference>
<sequence>NVASRLHQTPHRVTARLQEMASQTPSRGFSPAKTSPPELAKVASSPWARGPLRPCNQPIRRHKGKDRELSKIQSSNATELGASSVEQENRPGARLLFSPPPRTEVSSGPSRSPEEVVEFSSSRSPETEIPGWWPEDSDLCCPYADFEPLPIPRRPGRS</sequence>
<accession>A0ABP0S055</accession>
<evidence type="ECO:0000313" key="2">
    <source>
        <dbReference type="EMBL" id="CAK9105714.1"/>
    </source>
</evidence>
<name>A0ABP0S055_9DINO</name>
<evidence type="ECO:0000313" key="3">
    <source>
        <dbReference type="Proteomes" id="UP001642464"/>
    </source>
</evidence>
<organism evidence="2 3">
    <name type="scientific">Durusdinium trenchii</name>
    <dbReference type="NCBI Taxonomy" id="1381693"/>
    <lineage>
        <taxon>Eukaryota</taxon>
        <taxon>Sar</taxon>
        <taxon>Alveolata</taxon>
        <taxon>Dinophyceae</taxon>
        <taxon>Suessiales</taxon>
        <taxon>Symbiodiniaceae</taxon>
        <taxon>Durusdinium</taxon>
    </lineage>
</organism>